<evidence type="ECO:0000313" key="3">
    <source>
        <dbReference type="EMBL" id="NMF98240.1"/>
    </source>
</evidence>
<dbReference type="EMBL" id="WTVS01000024">
    <property type="protein sequence ID" value="NMF98240.1"/>
    <property type="molecule type" value="Genomic_DNA"/>
</dbReference>
<dbReference type="InterPro" id="IPR008462">
    <property type="entry name" value="CsbD"/>
</dbReference>
<comment type="caution">
    <text evidence="3">The sequence shown here is derived from an EMBL/GenBank/DDBJ whole genome shotgun (WGS) entry which is preliminary data.</text>
</comment>
<keyword evidence="4" id="KW-1185">Reference proteome</keyword>
<protein>
    <submittedName>
        <fullName evidence="3">CsbD family protein</fullName>
    </submittedName>
</protein>
<sequence length="58" mass="6310">MNKDQVKGRIEEAKGKMKEVAGKVSGDKKLEREGKIQNISGKVQAGIGDLKEDIKDAI</sequence>
<organism evidence="3 4">
    <name type="scientific">Aromatoleum toluolicum</name>
    <dbReference type="NCBI Taxonomy" id="90060"/>
    <lineage>
        <taxon>Bacteria</taxon>
        <taxon>Pseudomonadati</taxon>
        <taxon>Pseudomonadota</taxon>
        <taxon>Betaproteobacteria</taxon>
        <taxon>Rhodocyclales</taxon>
        <taxon>Rhodocyclaceae</taxon>
        <taxon>Aromatoleum</taxon>
    </lineage>
</organism>
<dbReference type="SUPFAM" id="SSF69047">
    <property type="entry name" value="Hypothetical protein YjbJ"/>
    <property type="match status" value="1"/>
</dbReference>
<proteinExistence type="inferred from homology"/>
<dbReference type="Pfam" id="PF05532">
    <property type="entry name" value="CsbD"/>
    <property type="match status" value="1"/>
</dbReference>
<name>A0ABX1NGG8_9RHOO</name>
<evidence type="ECO:0000256" key="1">
    <source>
        <dbReference type="ARBA" id="ARBA00009129"/>
    </source>
</evidence>
<reference evidence="3 4" key="1">
    <citation type="submission" date="2019-12" db="EMBL/GenBank/DDBJ databases">
        <title>Comparative genomics gives insights into the taxonomy of the Azoarcus-Aromatoleum group and reveals separate origins of nif in the plant-associated Azoarcus and non-plant-associated Aromatoleum sub-groups.</title>
        <authorList>
            <person name="Lafos M."/>
            <person name="Maluk M."/>
            <person name="Batista M."/>
            <person name="Junghare M."/>
            <person name="Carmona M."/>
            <person name="Faoro H."/>
            <person name="Cruz L.M."/>
            <person name="Battistoni F."/>
            <person name="De Souza E."/>
            <person name="Pedrosa F."/>
            <person name="Chen W.-M."/>
            <person name="Poole P.S."/>
            <person name="Dixon R.A."/>
            <person name="James E.K."/>
        </authorList>
    </citation>
    <scope>NUCLEOTIDE SEQUENCE [LARGE SCALE GENOMIC DNA]</scope>
    <source>
        <strain evidence="3 4">T</strain>
    </source>
</reference>
<evidence type="ECO:0000313" key="4">
    <source>
        <dbReference type="Proteomes" id="UP000634522"/>
    </source>
</evidence>
<dbReference type="Gene3D" id="1.10.1470.10">
    <property type="entry name" value="YjbJ"/>
    <property type="match status" value="1"/>
</dbReference>
<gene>
    <name evidence="3" type="ORF">GPA27_12680</name>
</gene>
<comment type="similarity">
    <text evidence="1">Belongs to the UPF0337 (CsbD) family.</text>
</comment>
<dbReference type="Proteomes" id="UP000634522">
    <property type="component" value="Unassembled WGS sequence"/>
</dbReference>
<feature type="domain" description="CsbD-like" evidence="2">
    <location>
        <begin position="4"/>
        <end position="56"/>
    </location>
</feature>
<accession>A0ABX1NGG8</accession>
<dbReference type="InterPro" id="IPR036629">
    <property type="entry name" value="YjbJ_sf"/>
</dbReference>
<evidence type="ECO:0000259" key="2">
    <source>
        <dbReference type="Pfam" id="PF05532"/>
    </source>
</evidence>
<dbReference type="RefSeq" id="WP_169140985.1">
    <property type="nucleotide sequence ID" value="NZ_WTVS01000024.1"/>
</dbReference>